<protein>
    <submittedName>
        <fullName evidence="1">Uncharacterized protein</fullName>
    </submittedName>
</protein>
<dbReference type="Gramene" id="EFJ11022">
    <property type="protein sequence ID" value="EFJ11022"/>
    <property type="gene ID" value="SELMODRAFT_426672"/>
</dbReference>
<dbReference type="InParanoid" id="D8SX48"/>
<dbReference type="Proteomes" id="UP000001514">
    <property type="component" value="Unassembled WGS sequence"/>
</dbReference>
<accession>D8SX48</accession>
<evidence type="ECO:0000313" key="1">
    <source>
        <dbReference type="EMBL" id="EFJ11022.1"/>
    </source>
</evidence>
<gene>
    <name evidence="1" type="ORF">SELMODRAFT_426672</name>
</gene>
<dbReference type="HOGENOM" id="CLU_1663725_0_0_1"/>
<dbReference type="EMBL" id="GL377650">
    <property type="protein sequence ID" value="EFJ11022.1"/>
    <property type="molecule type" value="Genomic_DNA"/>
</dbReference>
<dbReference type="KEGG" id="smo:SELMODRAFT_426672"/>
<name>D8SX48_SELML</name>
<sequence length="159" mass="18042">MELTYSFDTFGTTSKLARELMCRTTSTSKLLRKSGTRSPLICIMTYKKFLEDNSSELSTQINHVQGWFLALYYLLSQPQGSPGRGEVMKRVLYMRDLCANLDPSTVYYFSNPDFLPSGEKIAQAMANVNKPVGALERVRVSKEEIKETLSCDVPKDLEY</sequence>
<organism evidence="2">
    <name type="scientific">Selaginella moellendorffii</name>
    <name type="common">Spikemoss</name>
    <dbReference type="NCBI Taxonomy" id="88036"/>
    <lineage>
        <taxon>Eukaryota</taxon>
        <taxon>Viridiplantae</taxon>
        <taxon>Streptophyta</taxon>
        <taxon>Embryophyta</taxon>
        <taxon>Tracheophyta</taxon>
        <taxon>Lycopodiopsida</taxon>
        <taxon>Selaginellales</taxon>
        <taxon>Selaginellaceae</taxon>
        <taxon>Selaginella</taxon>
    </lineage>
</organism>
<dbReference type="AlphaFoldDB" id="D8SX48"/>
<reference evidence="1 2" key="1">
    <citation type="journal article" date="2011" name="Science">
        <title>The Selaginella genome identifies genetic changes associated with the evolution of vascular plants.</title>
        <authorList>
            <person name="Banks J.A."/>
            <person name="Nishiyama T."/>
            <person name="Hasebe M."/>
            <person name="Bowman J.L."/>
            <person name="Gribskov M."/>
            <person name="dePamphilis C."/>
            <person name="Albert V.A."/>
            <person name="Aono N."/>
            <person name="Aoyama T."/>
            <person name="Ambrose B.A."/>
            <person name="Ashton N.W."/>
            <person name="Axtell M.J."/>
            <person name="Barker E."/>
            <person name="Barker M.S."/>
            <person name="Bennetzen J.L."/>
            <person name="Bonawitz N.D."/>
            <person name="Chapple C."/>
            <person name="Cheng C."/>
            <person name="Correa L.G."/>
            <person name="Dacre M."/>
            <person name="DeBarry J."/>
            <person name="Dreyer I."/>
            <person name="Elias M."/>
            <person name="Engstrom E.M."/>
            <person name="Estelle M."/>
            <person name="Feng L."/>
            <person name="Finet C."/>
            <person name="Floyd S.K."/>
            <person name="Frommer W.B."/>
            <person name="Fujita T."/>
            <person name="Gramzow L."/>
            <person name="Gutensohn M."/>
            <person name="Harholt J."/>
            <person name="Hattori M."/>
            <person name="Heyl A."/>
            <person name="Hirai T."/>
            <person name="Hiwatashi Y."/>
            <person name="Ishikawa M."/>
            <person name="Iwata M."/>
            <person name="Karol K.G."/>
            <person name="Koehler B."/>
            <person name="Kolukisaoglu U."/>
            <person name="Kubo M."/>
            <person name="Kurata T."/>
            <person name="Lalonde S."/>
            <person name="Li K."/>
            <person name="Li Y."/>
            <person name="Litt A."/>
            <person name="Lyons E."/>
            <person name="Manning G."/>
            <person name="Maruyama T."/>
            <person name="Michael T.P."/>
            <person name="Mikami K."/>
            <person name="Miyazaki S."/>
            <person name="Morinaga S."/>
            <person name="Murata T."/>
            <person name="Mueller-Roeber B."/>
            <person name="Nelson D.R."/>
            <person name="Obara M."/>
            <person name="Oguri Y."/>
            <person name="Olmstead R.G."/>
            <person name="Onodera N."/>
            <person name="Petersen B.L."/>
            <person name="Pils B."/>
            <person name="Prigge M."/>
            <person name="Rensing S.A."/>
            <person name="Riano-Pachon D.M."/>
            <person name="Roberts A.W."/>
            <person name="Sato Y."/>
            <person name="Scheller H.V."/>
            <person name="Schulz B."/>
            <person name="Schulz C."/>
            <person name="Shakirov E.V."/>
            <person name="Shibagaki N."/>
            <person name="Shinohara N."/>
            <person name="Shippen D.E."/>
            <person name="Soerensen I."/>
            <person name="Sotooka R."/>
            <person name="Sugimoto N."/>
            <person name="Sugita M."/>
            <person name="Sumikawa N."/>
            <person name="Tanurdzic M."/>
            <person name="Theissen G."/>
            <person name="Ulvskov P."/>
            <person name="Wakazuki S."/>
            <person name="Weng J.K."/>
            <person name="Willats W.W."/>
            <person name="Wipf D."/>
            <person name="Wolf P.G."/>
            <person name="Yang L."/>
            <person name="Zimmer A.D."/>
            <person name="Zhu Q."/>
            <person name="Mitros T."/>
            <person name="Hellsten U."/>
            <person name="Loque D."/>
            <person name="Otillar R."/>
            <person name="Salamov A."/>
            <person name="Schmutz J."/>
            <person name="Shapiro H."/>
            <person name="Lindquist E."/>
            <person name="Lucas S."/>
            <person name="Rokhsar D."/>
            <person name="Grigoriev I.V."/>
        </authorList>
    </citation>
    <scope>NUCLEOTIDE SEQUENCE [LARGE SCALE GENOMIC DNA]</scope>
</reference>
<proteinExistence type="predicted"/>
<keyword evidence="2" id="KW-1185">Reference proteome</keyword>
<evidence type="ECO:0000313" key="2">
    <source>
        <dbReference type="Proteomes" id="UP000001514"/>
    </source>
</evidence>